<keyword evidence="4 6" id="KW-0964">Secreted</keyword>
<comment type="caution">
    <text evidence="8">The sequence shown here is derived from an EMBL/GenBank/DDBJ whole genome shotgun (WGS) entry which is preliminary data.</text>
</comment>
<keyword evidence="7" id="KW-0812">Transmembrane</keyword>
<keyword evidence="7" id="KW-1133">Transmembrane helix</keyword>
<keyword evidence="3 6" id="KW-0713">Self-incompatibility</keyword>
<accession>A0AAV9LXG6</accession>
<dbReference type="GO" id="GO:0005576">
    <property type="term" value="C:extracellular region"/>
    <property type="evidence" value="ECO:0007669"/>
    <property type="project" value="UniProtKB-SubCell"/>
</dbReference>
<evidence type="ECO:0000256" key="3">
    <source>
        <dbReference type="ARBA" id="ARBA00022471"/>
    </source>
</evidence>
<dbReference type="AlphaFoldDB" id="A0AAV9LXG6"/>
<evidence type="ECO:0000313" key="9">
    <source>
        <dbReference type="Proteomes" id="UP001311915"/>
    </source>
</evidence>
<name>A0AAV9LXG6_9SOLN</name>
<evidence type="ECO:0000256" key="2">
    <source>
        <dbReference type="ARBA" id="ARBA00005581"/>
    </source>
</evidence>
<reference evidence="8 9" key="1">
    <citation type="submission" date="2023-10" db="EMBL/GenBank/DDBJ databases">
        <title>Genome-Wide Identification Analysis in wild type Solanum Pinnatisectum Reveals Some Genes Defensing Phytophthora Infestans.</title>
        <authorList>
            <person name="Sun C."/>
        </authorList>
    </citation>
    <scope>NUCLEOTIDE SEQUENCE [LARGE SCALE GENOMIC DNA]</scope>
    <source>
        <strain evidence="8">LQN</strain>
        <tissue evidence="8">Leaf</tissue>
    </source>
</reference>
<dbReference type="PANTHER" id="PTHR31232:SF100">
    <property type="entry name" value="S-PROTEIN HOMOLOG"/>
    <property type="match status" value="1"/>
</dbReference>
<evidence type="ECO:0000256" key="1">
    <source>
        <dbReference type="ARBA" id="ARBA00004613"/>
    </source>
</evidence>
<evidence type="ECO:0000313" key="8">
    <source>
        <dbReference type="EMBL" id="KAK4729244.1"/>
    </source>
</evidence>
<organism evidence="8 9">
    <name type="scientific">Solanum pinnatisectum</name>
    <name type="common">tansyleaf nightshade</name>
    <dbReference type="NCBI Taxonomy" id="50273"/>
    <lineage>
        <taxon>Eukaryota</taxon>
        <taxon>Viridiplantae</taxon>
        <taxon>Streptophyta</taxon>
        <taxon>Embryophyta</taxon>
        <taxon>Tracheophyta</taxon>
        <taxon>Spermatophyta</taxon>
        <taxon>Magnoliopsida</taxon>
        <taxon>eudicotyledons</taxon>
        <taxon>Gunneridae</taxon>
        <taxon>Pentapetalae</taxon>
        <taxon>asterids</taxon>
        <taxon>lamiids</taxon>
        <taxon>Solanales</taxon>
        <taxon>Solanaceae</taxon>
        <taxon>Solanoideae</taxon>
        <taxon>Solaneae</taxon>
        <taxon>Solanum</taxon>
    </lineage>
</organism>
<gene>
    <name evidence="8" type="ORF">R3W88_022232</name>
</gene>
<keyword evidence="9" id="KW-1185">Reference proteome</keyword>
<protein>
    <recommendedName>
        <fullName evidence="6">S-protein homolog</fullName>
    </recommendedName>
</protein>
<dbReference type="GO" id="GO:0060320">
    <property type="term" value="P:rejection of self pollen"/>
    <property type="evidence" value="ECO:0007669"/>
    <property type="project" value="UniProtKB-KW"/>
</dbReference>
<keyword evidence="5" id="KW-0732">Signal</keyword>
<sequence>MDYYPCTKVQLSLLILFVINIVMMTNASFWNPAITETFTSAISQSTPLLDVHCQSKDDDLGVRTLKPGDKFDFSFHPNLLDTTHFYCKFTWGANTTTFDVYYKHKSPCKYTSVIATDLYCTWMIEDNAIYLARTNNPSPHDFEYVRTWD</sequence>
<dbReference type="PANTHER" id="PTHR31232">
    <property type="match status" value="1"/>
</dbReference>
<evidence type="ECO:0000256" key="6">
    <source>
        <dbReference type="RuleBase" id="RU367044"/>
    </source>
</evidence>
<dbReference type="EMBL" id="JAWPEI010000004">
    <property type="protein sequence ID" value="KAK4729244.1"/>
    <property type="molecule type" value="Genomic_DNA"/>
</dbReference>
<dbReference type="Proteomes" id="UP001311915">
    <property type="component" value="Unassembled WGS sequence"/>
</dbReference>
<evidence type="ECO:0000256" key="4">
    <source>
        <dbReference type="ARBA" id="ARBA00022525"/>
    </source>
</evidence>
<feature type="transmembrane region" description="Helical" evidence="7">
    <location>
        <begin position="12"/>
        <end position="30"/>
    </location>
</feature>
<evidence type="ECO:0000256" key="5">
    <source>
        <dbReference type="ARBA" id="ARBA00022729"/>
    </source>
</evidence>
<dbReference type="InterPro" id="IPR010264">
    <property type="entry name" value="Self-incomp_S1"/>
</dbReference>
<keyword evidence="7" id="KW-0472">Membrane</keyword>
<dbReference type="Pfam" id="PF05938">
    <property type="entry name" value="Self-incomp_S1"/>
    <property type="match status" value="1"/>
</dbReference>
<evidence type="ECO:0000256" key="7">
    <source>
        <dbReference type="SAM" id="Phobius"/>
    </source>
</evidence>
<comment type="subcellular location">
    <subcellularLocation>
        <location evidence="1 6">Secreted</location>
    </subcellularLocation>
</comment>
<comment type="similarity">
    <text evidence="2 6">Belongs to the plant self-incompatibility (S1) protein family.</text>
</comment>
<proteinExistence type="inferred from homology"/>